<dbReference type="RefSeq" id="WP_379782499.1">
    <property type="nucleotide sequence ID" value="NZ_JBHSMU010000009.1"/>
</dbReference>
<name>A0ABW0L3W9_9BURK</name>
<dbReference type="PANTHER" id="PTHR46796:SF6">
    <property type="entry name" value="ARAC SUBFAMILY"/>
    <property type="match status" value="1"/>
</dbReference>
<dbReference type="EMBL" id="JBHSMU010000009">
    <property type="protein sequence ID" value="MFC5460046.1"/>
    <property type="molecule type" value="Genomic_DNA"/>
</dbReference>
<gene>
    <name evidence="5" type="ORF">ACFPN5_09515</name>
</gene>
<protein>
    <submittedName>
        <fullName evidence="5">Helix-turn-helix domain-containing protein</fullName>
    </submittedName>
</protein>
<evidence type="ECO:0000256" key="3">
    <source>
        <dbReference type="ARBA" id="ARBA00023163"/>
    </source>
</evidence>
<evidence type="ECO:0000313" key="6">
    <source>
        <dbReference type="Proteomes" id="UP001596050"/>
    </source>
</evidence>
<dbReference type="InterPro" id="IPR050204">
    <property type="entry name" value="AraC_XylS_family_regulators"/>
</dbReference>
<dbReference type="SUPFAM" id="SSF46689">
    <property type="entry name" value="Homeodomain-like"/>
    <property type="match status" value="2"/>
</dbReference>
<dbReference type="Pfam" id="PF12833">
    <property type="entry name" value="HTH_18"/>
    <property type="match status" value="1"/>
</dbReference>
<feature type="domain" description="HTH araC/xylS-type" evidence="4">
    <location>
        <begin position="205"/>
        <end position="303"/>
    </location>
</feature>
<evidence type="ECO:0000256" key="1">
    <source>
        <dbReference type="ARBA" id="ARBA00023015"/>
    </source>
</evidence>
<keyword evidence="1" id="KW-0805">Transcription regulation</keyword>
<dbReference type="Gene3D" id="1.10.10.60">
    <property type="entry name" value="Homeodomain-like"/>
    <property type="match status" value="2"/>
</dbReference>
<dbReference type="PRINTS" id="PR00032">
    <property type="entry name" value="HTHARAC"/>
</dbReference>
<proteinExistence type="predicted"/>
<keyword evidence="3" id="KW-0804">Transcription</keyword>
<accession>A0ABW0L3W9</accession>
<dbReference type="InterPro" id="IPR020449">
    <property type="entry name" value="Tscrpt_reg_AraC-type_HTH"/>
</dbReference>
<dbReference type="InterPro" id="IPR018062">
    <property type="entry name" value="HTH_AraC-typ_CS"/>
</dbReference>
<evidence type="ECO:0000256" key="2">
    <source>
        <dbReference type="ARBA" id="ARBA00023125"/>
    </source>
</evidence>
<dbReference type="InterPro" id="IPR009057">
    <property type="entry name" value="Homeodomain-like_sf"/>
</dbReference>
<dbReference type="PROSITE" id="PS01124">
    <property type="entry name" value="HTH_ARAC_FAMILY_2"/>
    <property type="match status" value="1"/>
</dbReference>
<dbReference type="InterPro" id="IPR018060">
    <property type="entry name" value="HTH_AraC"/>
</dbReference>
<dbReference type="PROSITE" id="PS00041">
    <property type="entry name" value="HTH_ARAC_FAMILY_1"/>
    <property type="match status" value="1"/>
</dbReference>
<comment type="caution">
    <text evidence="5">The sequence shown here is derived from an EMBL/GenBank/DDBJ whole genome shotgun (WGS) entry which is preliminary data.</text>
</comment>
<dbReference type="SMART" id="SM00342">
    <property type="entry name" value="HTH_ARAC"/>
    <property type="match status" value="1"/>
</dbReference>
<evidence type="ECO:0000313" key="5">
    <source>
        <dbReference type="EMBL" id="MFC5460046.1"/>
    </source>
</evidence>
<organism evidence="5 6">
    <name type="scientific">Massilia niabensis</name>
    <dbReference type="NCBI Taxonomy" id="544910"/>
    <lineage>
        <taxon>Bacteria</taxon>
        <taxon>Pseudomonadati</taxon>
        <taxon>Pseudomonadota</taxon>
        <taxon>Betaproteobacteria</taxon>
        <taxon>Burkholderiales</taxon>
        <taxon>Oxalobacteraceae</taxon>
        <taxon>Telluria group</taxon>
        <taxon>Massilia</taxon>
    </lineage>
</organism>
<dbReference type="PANTHER" id="PTHR46796">
    <property type="entry name" value="HTH-TYPE TRANSCRIPTIONAL ACTIVATOR RHAS-RELATED"/>
    <property type="match status" value="1"/>
</dbReference>
<sequence length="312" mass="34389">MTEVRTEVTSAEGMKAHIPGQMLRERRAQADDDIYVEIATRNAVQDEILVPAVPEPLLVWIASGEAVVEERPPGGEWLAVPVRKGDFYLTTSPIPVEMRWRSTSPAPFTVMHVYVGLPLFTRVVRAATGRALGDFALREVSGERDPVLCSVLELLYTVLAAPAQPSAGFIQGMAQALTFHLVEHYEVAVDGRKIVRGGLPAHKLHRILDTMRSRLAEPFELAPFADMAGLSVFHFSRVFKQATGMAPSRYVARLRLEEARRLLCETDRSVIDIGLALGYQSPSHFSQVFRQGTGVTPSVYRRELGISPGNSG</sequence>
<dbReference type="Proteomes" id="UP001596050">
    <property type="component" value="Unassembled WGS sequence"/>
</dbReference>
<keyword evidence="2" id="KW-0238">DNA-binding</keyword>
<reference evidence="6" key="1">
    <citation type="journal article" date="2019" name="Int. J. Syst. Evol. Microbiol.">
        <title>The Global Catalogue of Microorganisms (GCM) 10K type strain sequencing project: providing services to taxonomists for standard genome sequencing and annotation.</title>
        <authorList>
            <consortium name="The Broad Institute Genomics Platform"/>
            <consortium name="The Broad Institute Genome Sequencing Center for Infectious Disease"/>
            <person name="Wu L."/>
            <person name="Ma J."/>
        </authorList>
    </citation>
    <scope>NUCLEOTIDE SEQUENCE [LARGE SCALE GENOMIC DNA]</scope>
    <source>
        <strain evidence="6">KACC 12649</strain>
    </source>
</reference>
<keyword evidence="6" id="KW-1185">Reference proteome</keyword>
<evidence type="ECO:0000259" key="4">
    <source>
        <dbReference type="PROSITE" id="PS01124"/>
    </source>
</evidence>